<dbReference type="Proteomes" id="UP000789423">
    <property type="component" value="Unassembled WGS sequence"/>
</dbReference>
<dbReference type="Gene3D" id="3.60.40.10">
    <property type="entry name" value="PPM-type phosphatase domain"/>
    <property type="match status" value="1"/>
</dbReference>
<proteinExistence type="predicted"/>
<evidence type="ECO:0000313" key="1">
    <source>
        <dbReference type="EMBL" id="CAG9611890.1"/>
    </source>
</evidence>
<keyword evidence="2" id="KW-1185">Reference proteome</keyword>
<organism evidence="1 2">
    <name type="scientific">Bacillus rhizoplanae</name>
    <dbReference type="NCBI Taxonomy" id="2880966"/>
    <lineage>
        <taxon>Bacteria</taxon>
        <taxon>Bacillati</taxon>
        <taxon>Bacillota</taxon>
        <taxon>Bacilli</taxon>
        <taxon>Bacillales</taxon>
        <taxon>Bacillaceae</taxon>
        <taxon>Bacillus</taxon>
    </lineage>
</organism>
<name>A0ABM8Y859_9BACI</name>
<protein>
    <recommendedName>
        <fullName evidence="3">Protein phosphatase 2C domain-containing protein</fullName>
    </recommendedName>
</protein>
<gene>
    <name evidence="1" type="ORF">BACCIP111899_01062</name>
</gene>
<accession>A0ABM8Y859</accession>
<evidence type="ECO:0008006" key="3">
    <source>
        <dbReference type="Google" id="ProtNLM"/>
    </source>
</evidence>
<reference evidence="1 2" key="1">
    <citation type="submission" date="2021-10" db="EMBL/GenBank/DDBJ databases">
        <authorList>
            <person name="Criscuolo A."/>
        </authorList>
    </citation>
    <scope>NUCLEOTIDE SEQUENCE [LARGE SCALE GENOMIC DNA]</scope>
    <source>
        <strain evidence="2">CIP 111899</strain>
    </source>
</reference>
<dbReference type="InterPro" id="IPR036457">
    <property type="entry name" value="PPM-type-like_dom_sf"/>
</dbReference>
<comment type="caution">
    <text evidence="1">The sequence shown here is derived from an EMBL/GenBank/DDBJ whole genome shotgun (WGS) entry which is preliminary data.</text>
</comment>
<sequence>MEAVHTFKWTGDEKAYLNEIHVEKLDPLSIGLYGGNTEAGASENEDAVLAWCDPQGTWEFVMIFDAQSTIERAKLIIDIICKRKEKLLQLFTYPSHLVFHHTHMYLLSLFTDEKFIEESERIQGQTSCLICLRKGKFVYWLSVGECFVYLFHPRLLQCDQGRLNKRQCYERIGRKNIFSAATPCFTSGIRELQEGTNHLVMATDGIVECGERIFEDDHLLYQSLHAEDALHIGQILVKVDSWKEAKGVTIIGWSVDIENIDWTCEGDESRYDKN</sequence>
<dbReference type="SUPFAM" id="SSF81606">
    <property type="entry name" value="PP2C-like"/>
    <property type="match status" value="1"/>
</dbReference>
<dbReference type="EMBL" id="CAKJTI010000003">
    <property type="protein sequence ID" value="CAG9611890.1"/>
    <property type="molecule type" value="Genomic_DNA"/>
</dbReference>
<evidence type="ECO:0000313" key="2">
    <source>
        <dbReference type="Proteomes" id="UP000789423"/>
    </source>
</evidence>